<comment type="caution">
    <text evidence="1">The sequence shown here is derived from an EMBL/GenBank/DDBJ whole genome shotgun (WGS) entry which is preliminary data.</text>
</comment>
<evidence type="ECO:0000313" key="1">
    <source>
        <dbReference type="EMBL" id="OQA61024.1"/>
    </source>
</evidence>
<protein>
    <recommendedName>
        <fullName evidence="2">DUF721 domain-containing protein</fullName>
    </recommendedName>
</protein>
<dbReference type="Pfam" id="PF05258">
    <property type="entry name" value="DciA"/>
    <property type="match status" value="1"/>
</dbReference>
<reference evidence="1" key="1">
    <citation type="submission" date="2017-02" db="EMBL/GenBank/DDBJ databases">
        <title>Delving into the versatile metabolic prowess of the omnipresent phylum Bacteroidetes.</title>
        <authorList>
            <person name="Nobu M.K."/>
            <person name="Mei R."/>
            <person name="Narihiro T."/>
            <person name="Kuroda K."/>
            <person name="Liu W.-T."/>
        </authorList>
    </citation>
    <scope>NUCLEOTIDE SEQUENCE</scope>
    <source>
        <strain evidence="1">ADurb.Bin276</strain>
    </source>
</reference>
<proteinExistence type="predicted"/>
<dbReference type="EMBL" id="MWBQ01000025">
    <property type="protein sequence ID" value="OQA61024.1"/>
    <property type="molecule type" value="Genomic_DNA"/>
</dbReference>
<evidence type="ECO:0008006" key="2">
    <source>
        <dbReference type="Google" id="ProtNLM"/>
    </source>
</evidence>
<dbReference type="InterPro" id="IPR007922">
    <property type="entry name" value="DciA-like"/>
</dbReference>
<gene>
    <name evidence="1" type="ORF">BWY41_00418</name>
</gene>
<name>A0A1V5T324_9BACT</name>
<accession>A0A1V5T324</accession>
<dbReference type="AlphaFoldDB" id="A0A1V5T324"/>
<sequence>MNNRVVRFFWGKPTLLGEILEEYLEKEGLVETIKIHQLIELFGEFFPNLNQLCQCEGYRNGVLFLSITDPIFNLEVQKLIPDICRIYQEKGLMVKKVKIRGIGKK</sequence>
<dbReference type="Proteomes" id="UP000485569">
    <property type="component" value="Unassembled WGS sequence"/>
</dbReference>
<organism evidence="1">
    <name type="scientific">Candidatus Atribacter allofermentans</name>
    <dbReference type="NCBI Taxonomy" id="1852833"/>
    <lineage>
        <taxon>Bacteria</taxon>
        <taxon>Pseudomonadati</taxon>
        <taxon>Atribacterota</taxon>
        <taxon>Atribacteria</taxon>
        <taxon>Atribacterales</taxon>
        <taxon>Atribacteraceae</taxon>
        <taxon>Atribacter</taxon>
    </lineage>
</organism>